<name>A0A7G5H1B5_9BACT</name>
<evidence type="ECO:0000313" key="1">
    <source>
        <dbReference type="EMBL" id="QMW04907.1"/>
    </source>
</evidence>
<dbReference type="Proteomes" id="UP000515369">
    <property type="component" value="Chromosome"/>
</dbReference>
<proteinExistence type="predicted"/>
<sequence length="83" mass="9738">MEKYVEHWFNTSPQGVAFLEPIWNQQKTIIDFRYKLVNKAFAQIVQQTQEELIGQIVKPATQQNDFFFTASANHSYRRNAADT</sequence>
<evidence type="ECO:0008006" key="3">
    <source>
        <dbReference type="Google" id="ProtNLM"/>
    </source>
</evidence>
<protein>
    <recommendedName>
        <fullName evidence="3">PAS domain-containing protein</fullName>
    </recommendedName>
</protein>
<organism evidence="1 2">
    <name type="scientific">Spirosoma foliorum</name>
    <dbReference type="NCBI Taxonomy" id="2710596"/>
    <lineage>
        <taxon>Bacteria</taxon>
        <taxon>Pseudomonadati</taxon>
        <taxon>Bacteroidota</taxon>
        <taxon>Cytophagia</taxon>
        <taxon>Cytophagales</taxon>
        <taxon>Cytophagaceae</taxon>
        <taxon>Spirosoma</taxon>
    </lineage>
</organism>
<gene>
    <name evidence="1" type="ORF">H3H32_08400</name>
</gene>
<dbReference type="RefSeq" id="WP_182462259.1">
    <property type="nucleotide sequence ID" value="NZ_CP059732.1"/>
</dbReference>
<evidence type="ECO:0000313" key="2">
    <source>
        <dbReference type="Proteomes" id="UP000515369"/>
    </source>
</evidence>
<keyword evidence="2" id="KW-1185">Reference proteome</keyword>
<reference evidence="1 2" key="1">
    <citation type="submission" date="2020-07" db="EMBL/GenBank/DDBJ databases">
        <title>Spirosoma foliorum sp. nov., isolated from the leaves on the Nejang mountain Korea, Republic of.</title>
        <authorList>
            <person name="Ho H."/>
            <person name="Lee Y.-J."/>
            <person name="Nurcahyanto D.-A."/>
            <person name="Kim S.-G."/>
        </authorList>
    </citation>
    <scope>NUCLEOTIDE SEQUENCE [LARGE SCALE GENOMIC DNA]</scope>
    <source>
        <strain evidence="1 2">PL0136</strain>
    </source>
</reference>
<accession>A0A7G5H1B5</accession>
<dbReference type="EMBL" id="CP059732">
    <property type="protein sequence ID" value="QMW04907.1"/>
    <property type="molecule type" value="Genomic_DNA"/>
</dbReference>
<dbReference type="AlphaFoldDB" id="A0A7G5H1B5"/>
<dbReference type="KEGG" id="sfol:H3H32_08400"/>